<name>A0A9Q1MKP5_9SOLA</name>
<comment type="subcellular location">
    <subcellularLocation>
        <location evidence="1">Nucleus</location>
    </subcellularLocation>
</comment>
<gene>
    <name evidence="8" type="ORF">K7X08_031187</name>
</gene>
<feature type="domain" description="Myb-like" evidence="6">
    <location>
        <begin position="581"/>
        <end position="636"/>
    </location>
</feature>
<dbReference type="InterPro" id="IPR029071">
    <property type="entry name" value="Ubiquitin-like_domsf"/>
</dbReference>
<sequence>MSSKKRLHYGFSGYQSLVIPKAPRSVRRRHSHKNIDNDQICAFELLAAVASELLQESESSACSNAAVGKDELSDCRAVTKCEQLKEDKAVKSECLDQGSCVESAYIPEPAAQEQNLKYSLDKPNHIENNIFHKNTCTVFNSDFSKKDRSYTKLENCKEVNIDGKSYAEVEGRSSNLKDARDKKIQTGTQKQLGDDSKKTEDLTVANSCSVKGPIEKHVNNNAAINSDGSVQFPWYRAVRRPSFGKQKNNVKLGIRDDDENSYGFYRHSTNIRAFRQTSRVGYGRMRKMLTSRHWKAAPQLKDYERSCSNYGMKSFYRNRKRVYALERCRLEIPSKRRRFCHCSSIAAYDWQANCKSISNSPEKGIKRDIISPRGTGASASASGRNHQKKDPNVKFSIKSFKVPELIIEVSETETVGSLKRTVMEAVKTILGSGLRVGMVLQGTKVRDDDRTLQQAGISQNGNLNNLGFTLEPSSYPVSPSLRSKNPPTLSPDIADHELTRRPPSPILELELPSSSSDPSKIKMDKHDEDYQKLALSPTNPIDPTSDGAIPNSRTLVIVSPLNAEAPVVVSVGPKNSRSELSQRRTRRPFSAAEVEALVEAVEQLGTGRWRDVKIRAFEYADHRTYVDVKDKWKTLVHTASIAPQQRRGEQVPQELLDRVLAAHAYWSKQHRKHHAEAPKPVDAQVQNIDALENNNNSYTSTPSKEGSAI</sequence>
<dbReference type="SUPFAM" id="SSF54236">
    <property type="entry name" value="Ubiquitin-like"/>
    <property type="match status" value="1"/>
</dbReference>
<dbReference type="InterPro" id="IPR031105">
    <property type="entry name" value="TRP_plant"/>
</dbReference>
<keyword evidence="2" id="KW-0238">DNA-binding</keyword>
<dbReference type="GO" id="GO:0005634">
    <property type="term" value="C:nucleus"/>
    <property type="evidence" value="ECO:0007669"/>
    <property type="project" value="UniProtKB-SubCell"/>
</dbReference>
<dbReference type="Pfam" id="PF00249">
    <property type="entry name" value="Myb_DNA-binding"/>
    <property type="match status" value="1"/>
</dbReference>
<comment type="caution">
    <text evidence="8">The sequence shown here is derived from an EMBL/GenBank/DDBJ whole genome shotgun (WGS) entry which is preliminary data.</text>
</comment>
<feature type="domain" description="HTH myb-type" evidence="7">
    <location>
        <begin position="581"/>
        <end position="640"/>
    </location>
</feature>
<dbReference type="AlphaFoldDB" id="A0A9Q1MKP5"/>
<evidence type="ECO:0000313" key="8">
    <source>
        <dbReference type="EMBL" id="KAJ8562735.1"/>
    </source>
</evidence>
<dbReference type="Gene3D" id="1.10.246.220">
    <property type="match status" value="1"/>
</dbReference>
<dbReference type="GO" id="GO:0000976">
    <property type="term" value="F:transcription cis-regulatory region binding"/>
    <property type="evidence" value="ECO:0007669"/>
    <property type="project" value="UniProtKB-ARBA"/>
</dbReference>
<dbReference type="SMART" id="SM00717">
    <property type="entry name" value="SANT"/>
    <property type="match status" value="1"/>
</dbReference>
<feature type="compositionally biased region" description="Low complexity" evidence="4">
    <location>
        <begin position="506"/>
        <end position="518"/>
    </location>
</feature>
<dbReference type="PANTHER" id="PTHR21717:SF67">
    <property type="entry name" value="TELOMERE REPEAT-BINDING PROTEIN 4-LIKE"/>
    <property type="match status" value="1"/>
</dbReference>
<feature type="compositionally biased region" description="Basic and acidic residues" evidence="4">
    <location>
        <begin position="170"/>
        <end position="184"/>
    </location>
</feature>
<dbReference type="InterPro" id="IPR009057">
    <property type="entry name" value="Homeodomain-like_sf"/>
</dbReference>
<keyword evidence="9" id="KW-1185">Reference proteome</keyword>
<dbReference type="PROSITE" id="PS51294">
    <property type="entry name" value="HTH_MYB"/>
    <property type="match status" value="1"/>
</dbReference>
<evidence type="ECO:0000259" key="6">
    <source>
        <dbReference type="PROSITE" id="PS50090"/>
    </source>
</evidence>
<dbReference type="Proteomes" id="UP001152561">
    <property type="component" value="Unassembled WGS sequence"/>
</dbReference>
<dbReference type="OrthoDB" id="2020981at2759"/>
<reference evidence="9" key="1">
    <citation type="journal article" date="2023" name="Proc. Natl. Acad. Sci. U.S.A.">
        <title>Genomic and structural basis for evolution of tropane alkaloid biosynthesis.</title>
        <authorList>
            <person name="Wanga Y.-J."/>
            <person name="Taina T."/>
            <person name="Yua J.-Y."/>
            <person name="Lia J."/>
            <person name="Xua B."/>
            <person name="Chenc J."/>
            <person name="D'Auriad J.C."/>
            <person name="Huanga J.-P."/>
            <person name="Huanga S.-X."/>
        </authorList>
    </citation>
    <scope>NUCLEOTIDE SEQUENCE [LARGE SCALE GENOMIC DNA]</scope>
    <source>
        <strain evidence="9">cv. KIB-2019</strain>
    </source>
</reference>
<dbReference type="GO" id="GO:0042162">
    <property type="term" value="F:telomeric DNA binding"/>
    <property type="evidence" value="ECO:0007669"/>
    <property type="project" value="UniProtKB-ARBA"/>
</dbReference>
<dbReference type="Pfam" id="PF23603">
    <property type="entry name" value="Ubiquitin_TPR1"/>
    <property type="match status" value="1"/>
</dbReference>
<feature type="region of interest" description="Disordered" evidence="4">
    <location>
        <begin position="170"/>
        <end position="198"/>
    </location>
</feature>
<dbReference type="CDD" id="cd11660">
    <property type="entry name" value="SANT_TRF"/>
    <property type="match status" value="1"/>
</dbReference>
<dbReference type="GO" id="GO:0010597">
    <property type="term" value="P:green leaf volatile biosynthetic process"/>
    <property type="evidence" value="ECO:0007669"/>
    <property type="project" value="UniProtKB-ARBA"/>
</dbReference>
<keyword evidence="3" id="KW-0539">Nucleus</keyword>
<evidence type="ECO:0000259" key="7">
    <source>
        <dbReference type="PROSITE" id="PS51294"/>
    </source>
</evidence>
<feature type="region of interest" description="Disordered" evidence="4">
    <location>
        <begin position="365"/>
        <end position="390"/>
    </location>
</feature>
<dbReference type="InterPro" id="IPR000626">
    <property type="entry name" value="Ubiquitin-like_dom"/>
</dbReference>
<dbReference type="InterPro" id="IPR057625">
    <property type="entry name" value="TPR1-6-like_ubiquitin"/>
</dbReference>
<dbReference type="InterPro" id="IPR001005">
    <property type="entry name" value="SANT/Myb"/>
</dbReference>
<evidence type="ECO:0000256" key="1">
    <source>
        <dbReference type="ARBA" id="ARBA00004123"/>
    </source>
</evidence>
<feature type="domain" description="Ubiquitin-like" evidence="5">
    <location>
        <begin position="393"/>
        <end position="463"/>
    </location>
</feature>
<dbReference type="PROSITE" id="PS50090">
    <property type="entry name" value="MYB_LIKE"/>
    <property type="match status" value="1"/>
</dbReference>
<feature type="region of interest" description="Disordered" evidence="4">
    <location>
        <begin position="463"/>
        <end position="520"/>
    </location>
</feature>
<dbReference type="EMBL" id="JAJAGQ010000005">
    <property type="protein sequence ID" value="KAJ8562735.1"/>
    <property type="molecule type" value="Genomic_DNA"/>
</dbReference>
<feature type="compositionally biased region" description="Polar residues" evidence="4">
    <location>
        <begin position="463"/>
        <end position="487"/>
    </location>
</feature>
<accession>A0A9Q1MKP5</accession>
<evidence type="ECO:0000256" key="2">
    <source>
        <dbReference type="ARBA" id="ARBA00023125"/>
    </source>
</evidence>
<evidence type="ECO:0000259" key="5">
    <source>
        <dbReference type="PROSITE" id="PS50053"/>
    </source>
</evidence>
<evidence type="ECO:0000256" key="4">
    <source>
        <dbReference type="SAM" id="MobiDB-lite"/>
    </source>
</evidence>
<evidence type="ECO:0000256" key="3">
    <source>
        <dbReference type="ARBA" id="ARBA00023242"/>
    </source>
</evidence>
<evidence type="ECO:0000313" key="9">
    <source>
        <dbReference type="Proteomes" id="UP001152561"/>
    </source>
</evidence>
<organism evidence="8 9">
    <name type="scientific">Anisodus acutangulus</name>
    <dbReference type="NCBI Taxonomy" id="402998"/>
    <lineage>
        <taxon>Eukaryota</taxon>
        <taxon>Viridiplantae</taxon>
        <taxon>Streptophyta</taxon>
        <taxon>Embryophyta</taxon>
        <taxon>Tracheophyta</taxon>
        <taxon>Spermatophyta</taxon>
        <taxon>Magnoliopsida</taxon>
        <taxon>eudicotyledons</taxon>
        <taxon>Gunneridae</taxon>
        <taxon>Pentapetalae</taxon>
        <taxon>asterids</taxon>
        <taxon>lamiids</taxon>
        <taxon>Solanales</taxon>
        <taxon>Solanaceae</taxon>
        <taxon>Solanoideae</taxon>
        <taxon>Hyoscyameae</taxon>
        <taxon>Anisodus</taxon>
    </lineage>
</organism>
<proteinExistence type="predicted"/>
<protein>
    <submittedName>
        <fullName evidence="8">Uncharacterized protein</fullName>
    </submittedName>
</protein>
<dbReference type="PANTHER" id="PTHR21717">
    <property type="entry name" value="TELOMERIC REPEAT BINDING PROTEIN"/>
    <property type="match status" value="1"/>
</dbReference>
<dbReference type="PROSITE" id="PS50053">
    <property type="entry name" value="UBIQUITIN_2"/>
    <property type="match status" value="1"/>
</dbReference>
<dbReference type="SUPFAM" id="SSF46689">
    <property type="entry name" value="Homeodomain-like"/>
    <property type="match status" value="1"/>
</dbReference>
<dbReference type="InterPro" id="IPR017930">
    <property type="entry name" value="Myb_dom"/>
</dbReference>